<dbReference type="EMBL" id="JBFXLU010000306">
    <property type="protein sequence ID" value="KAL2830395.1"/>
    <property type="molecule type" value="Genomic_DNA"/>
</dbReference>
<keyword evidence="1" id="KW-0812">Transmembrane</keyword>
<protein>
    <submittedName>
        <fullName evidence="2">Uncharacterized protein</fullName>
    </submittedName>
</protein>
<feature type="transmembrane region" description="Helical" evidence="1">
    <location>
        <begin position="102"/>
        <end position="121"/>
    </location>
</feature>
<reference evidence="2 3" key="1">
    <citation type="submission" date="2024-07" db="EMBL/GenBank/DDBJ databases">
        <title>Section-level genome sequencing and comparative genomics of Aspergillus sections Usti and Cavernicolus.</title>
        <authorList>
            <consortium name="Lawrence Berkeley National Laboratory"/>
            <person name="Nybo J.L."/>
            <person name="Vesth T.C."/>
            <person name="Theobald S."/>
            <person name="Frisvad J.C."/>
            <person name="Larsen T.O."/>
            <person name="Kjaerboelling I."/>
            <person name="Rothschild-Mancinelli K."/>
            <person name="Lyhne E.K."/>
            <person name="Kogle M.E."/>
            <person name="Barry K."/>
            <person name="Clum A."/>
            <person name="Na H."/>
            <person name="Ledsgaard L."/>
            <person name="Lin J."/>
            <person name="Lipzen A."/>
            <person name="Kuo A."/>
            <person name="Riley R."/>
            <person name="Mondo S."/>
            <person name="Labutti K."/>
            <person name="Haridas S."/>
            <person name="Pangalinan J."/>
            <person name="Salamov A.A."/>
            <person name="Simmons B.A."/>
            <person name="Magnuson J.K."/>
            <person name="Chen J."/>
            <person name="Drula E."/>
            <person name="Henrissat B."/>
            <person name="Wiebenga A."/>
            <person name="Lubbers R.J."/>
            <person name="Gomes A.C."/>
            <person name="Makela M.R."/>
            <person name="Stajich J."/>
            <person name="Grigoriev I.V."/>
            <person name="Mortensen U.H."/>
            <person name="De Vries R.P."/>
            <person name="Baker S.E."/>
            <person name="Andersen M.R."/>
        </authorList>
    </citation>
    <scope>NUCLEOTIDE SEQUENCE [LARGE SCALE GENOMIC DNA]</scope>
    <source>
        <strain evidence="2 3">CBS 123904</strain>
    </source>
</reference>
<evidence type="ECO:0000313" key="3">
    <source>
        <dbReference type="Proteomes" id="UP001610446"/>
    </source>
</evidence>
<proteinExistence type="predicted"/>
<comment type="caution">
    <text evidence="2">The sequence shown here is derived from an EMBL/GenBank/DDBJ whole genome shotgun (WGS) entry which is preliminary data.</text>
</comment>
<organism evidence="2 3">
    <name type="scientific">Aspergillus pseudoustus</name>
    <dbReference type="NCBI Taxonomy" id="1810923"/>
    <lineage>
        <taxon>Eukaryota</taxon>
        <taxon>Fungi</taxon>
        <taxon>Dikarya</taxon>
        <taxon>Ascomycota</taxon>
        <taxon>Pezizomycotina</taxon>
        <taxon>Eurotiomycetes</taxon>
        <taxon>Eurotiomycetidae</taxon>
        <taxon>Eurotiales</taxon>
        <taxon>Aspergillaceae</taxon>
        <taxon>Aspergillus</taxon>
        <taxon>Aspergillus subgen. Nidulantes</taxon>
    </lineage>
</organism>
<keyword evidence="1" id="KW-1133">Transmembrane helix</keyword>
<keyword evidence="3" id="KW-1185">Reference proteome</keyword>
<keyword evidence="1" id="KW-0472">Membrane</keyword>
<accession>A0ABR4IRJ0</accession>
<gene>
    <name evidence="2" type="ORF">BJY01DRAFT_254647</name>
</gene>
<dbReference type="Proteomes" id="UP001610446">
    <property type="component" value="Unassembled WGS sequence"/>
</dbReference>
<name>A0ABR4IRJ0_9EURO</name>
<evidence type="ECO:0000313" key="2">
    <source>
        <dbReference type="EMBL" id="KAL2830395.1"/>
    </source>
</evidence>
<sequence>MGTAKVTTNVSVDSSDNDVSLEVDIPRHLPDDILLRSRENTRIPNIPMVAGYLFWGSFLSRRFFGARTTAEVTWSFFTSLMLGLFCWQFANEHLYEKTSPTFDWILPSFARVLVVNLLFAMMDESHYVSSYTGCSVASTRTQKRSTWLSG</sequence>
<feature type="transmembrane region" description="Helical" evidence="1">
    <location>
        <begin position="72"/>
        <end position="90"/>
    </location>
</feature>
<evidence type="ECO:0000256" key="1">
    <source>
        <dbReference type="SAM" id="Phobius"/>
    </source>
</evidence>